<evidence type="ECO:0000313" key="2">
    <source>
        <dbReference type="Proteomes" id="UP000077755"/>
    </source>
</evidence>
<dbReference type="AlphaFoldDB" id="A0A161Y6H0"/>
<name>A0A161Y6H0_DAUCS</name>
<proteinExistence type="predicted"/>
<gene>
    <name evidence="1" type="ORF">DCAR_0206552</name>
</gene>
<dbReference type="EMBL" id="CP093344">
    <property type="protein sequence ID" value="WOG87328.1"/>
    <property type="molecule type" value="Genomic_DNA"/>
</dbReference>
<organism evidence="1 2">
    <name type="scientific">Daucus carota subsp. sativus</name>
    <name type="common">Carrot</name>
    <dbReference type="NCBI Taxonomy" id="79200"/>
    <lineage>
        <taxon>Eukaryota</taxon>
        <taxon>Viridiplantae</taxon>
        <taxon>Streptophyta</taxon>
        <taxon>Embryophyta</taxon>
        <taxon>Tracheophyta</taxon>
        <taxon>Spermatophyta</taxon>
        <taxon>Magnoliopsida</taxon>
        <taxon>eudicotyledons</taxon>
        <taxon>Gunneridae</taxon>
        <taxon>Pentapetalae</taxon>
        <taxon>asterids</taxon>
        <taxon>campanulids</taxon>
        <taxon>Apiales</taxon>
        <taxon>Apiaceae</taxon>
        <taxon>Apioideae</taxon>
        <taxon>Scandiceae</taxon>
        <taxon>Daucinae</taxon>
        <taxon>Daucus</taxon>
        <taxon>Daucus sect. Daucus</taxon>
    </lineage>
</organism>
<sequence>MPLFPPHGQAPRTPNFEYDIERHEGLRQSYECLNNYCNYRILPVNERPANSVKLTSKTSVVRKAHGHRLIINH</sequence>
<dbReference type="Proteomes" id="UP000077755">
    <property type="component" value="Chromosome 2"/>
</dbReference>
<reference evidence="1" key="2">
    <citation type="submission" date="2022-03" db="EMBL/GenBank/DDBJ databases">
        <title>Draft title - Genomic analysis of global carrot germplasm unveils the trajectory of domestication and the origin of high carotenoid orange carrot.</title>
        <authorList>
            <person name="Iorizzo M."/>
            <person name="Ellison S."/>
            <person name="Senalik D."/>
            <person name="Macko-Podgorni A."/>
            <person name="Grzebelus D."/>
            <person name="Bostan H."/>
            <person name="Rolling W."/>
            <person name="Curaba J."/>
            <person name="Simon P."/>
        </authorList>
    </citation>
    <scope>NUCLEOTIDE SEQUENCE</scope>
    <source>
        <tissue evidence="1">Leaf</tissue>
    </source>
</reference>
<accession>A0A161Y6H0</accession>
<keyword evidence="2" id="KW-1185">Reference proteome</keyword>
<dbReference type="Gramene" id="KZN04987">
    <property type="protein sequence ID" value="KZN04987"/>
    <property type="gene ID" value="DCAR_005824"/>
</dbReference>
<evidence type="ECO:0000313" key="1">
    <source>
        <dbReference type="EMBL" id="WOG87328.1"/>
    </source>
</evidence>
<protein>
    <submittedName>
        <fullName evidence="1">Uncharacterized protein</fullName>
    </submittedName>
</protein>
<reference evidence="1" key="1">
    <citation type="journal article" date="2016" name="Nat. Genet.">
        <title>A high-quality carrot genome assembly provides new insights into carotenoid accumulation and asterid genome evolution.</title>
        <authorList>
            <person name="Iorizzo M."/>
            <person name="Ellison S."/>
            <person name="Senalik D."/>
            <person name="Zeng P."/>
            <person name="Satapoomin P."/>
            <person name="Huang J."/>
            <person name="Bowman M."/>
            <person name="Iovene M."/>
            <person name="Sanseverino W."/>
            <person name="Cavagnaro P."/>
            <person name="Yildiz M."/>
            <person name="Macko-Podgorni A."/>
            <person name="Moranska E."/>
            <person name="Grzebelus E."/>
            <person name="Grzebelus D."/>
            <person name="Ashrafi H."/>
            <person name="Zheng Z."/>
            <person name="Cheng S."/>
            <person name="Spooner D."/>
            <person name="Van Deynze A."/>
            <person name="Simon P."/>
        </authorList>
    </citation>
    <scope>NUCLEOTIDE SEQUENCE</scope>
    <source>
        <tissue evidence="1">Leaf</tissue>
    </source>
</reference>